<evidence type="ECO:0000259" key="8">
    <source>
        <dbReference type="PROSITE" id="PS51471"/>
    </source>
</evidence>
<dbReference type="InterPro" id="IPR051559">
    <property type="entry name" value="HIF_prolyl_hydroxylases"/>
</dbReference>
<gene>
    <name evidence="9" type="ORF">HYH03_001459</name>
</gene>
<keyword evidence="2" id="KW-0479">Metal-binding</keyword>
<dbReference type="PANTHER" id="PTHR12907">
    <property type="entry name" value="EGL NINE HOMOLOG-RELATED"/>
    <property type="match status" value="1"/>
</dbReference>
<dbReference type="InterPro" id="IPR044862">
    <property type="entry name" value="Pro_4_hyd_alph_FE2OG_OXY"/>
</dbReference>
<sequence length="728" mass="74948">MDIAIELRVEPGGTSVEAIAVLPPGTASTAADVDVEVFGDDLLLIQLAAGGARREVRLPFAVDADTACVKFRKKEGRLTFSAAARDPEAAARAGARGESAAEAAAATGAGEPAGPLAEAPPPSESLPAAAPHPDQAGEPTAPPAADSNSSSSGPRQLTGERSTSSTQRTQQPPPEPGAPPEVAATPASSSTPPAPCPHHPTAAGPASPASNGALVAPTASSVQAPCPSAVTAAAAPRSPSGNSSASATSAASADDATLYAEFFCNSPPAVPTTSNHSQPSPAETTNGHAPNGHSALPAANAAKLNAAFAPTGGTASRTDGYSFAAPDHVVPAAPLPEGLPPVAPPIDARYLAVANGLRVSAHQQTATMAELLGLRKKPSAAATQRVKERVDAILQQVADTLDAYGYAVLDNFISEAAVLDARKELAVMEPHYSPGLIWVGKESEAGAQISVSNVRGDVVLWLDDQALGATAFVKDGVKRPCCFLQNQQLLADVDELVFEGLRPRLPYLAGLHRRSDAHMAIYPGKGARFARHIDNTTGDGRRLTVVTYLNPGWREDQGGALRVFPVRPGTAPSVDVLPLSGRVALFLSAEVGHEVMPAFAVRHAVTLWYYDAGEHAAALAAARVLPGATSRPSAQAGATEVLRDLLADESTSSIQATPEGLAQLATRVTALEPGAQELLAAVLGVPGRNALVEAFRVMTPAQLHRRREELRVMGLDTRYHAPDTTAHV</sequence>
<dbReference type="GO" id="GO:0031418">
    <property type="term" value="F:L-ascorbic acid binding"/>
    <property type="evidence" value="ECO:0007669"/>
    <property type="project" value="UniProtKB-KW"/>
</dbReference>
<feature type="compositionally biased region" description="Low complexity" evidence="7">
    <location>
        <begin position="90"/>
        <end position="117"/>
    </location>
</feature>
<proteinExistence type="predicted"/>
<dbReference type="OrthoDB" id="76265at2759"/>
<comment type="caution">
    <text evidence="9">The sequence shown here is derived from an EMBL/GenBank/DDBJ whole genome shotgun (WGS) entry which is preliminary data.</text>
</comment>
<evidence type="ECO:0000256" key="2">
    <source>
        <dbReference type="ARBA" id="ARBA00022723"/>
    </source>
</evidence>
<dbReference type="Pfam" id="PF13640">
    <property type="entry name" value="2OG-FeII_Oxy_3"/>
    <property type="match status" value="1"/>
</dbReference>
<dbReference type="SMART" id="SM00702">
    <property type="entry name" value="P4Hc"/>
    <property type="match status" value="1"/>
</dbReference>
<evidence type="ECO:0000256" key="5">
    <source>
        <dbReference type="ARBA" id="ARBA00023002"/>
    </source>
</evidence>
<evidence type="ECO:0000313" key="10">
    <source>
        <dbReference type="Proteomes" id="UP000612055"/>
    </source>
</evidence>
<evidence type="ECO:0000256" key="7">
    <source>
        <dbReference type="SAM" id="MobiDB-lite"/>
    </source>
</evidence>
<dbReference type="InterPro" id="IPR006620">
    <property type="entry name" value="Pro_4_hyd_alph"/>
</dbReference>
<feature type="compositionally biased region" description="Low complexity" evidence="7">
    <location>
        <begin position="143"/>
        <end position="152"/>
    </location>
</feature>
<evidence type="ECO:0000256" key="1">
    <source>
        <dbReference type="ARBA" id="ARBA00001961"/>
    </source>
</evidence>
<evidence type="ECO:0000313" key="9">
    <source>
        <dbReference type="EMBL" id="KAG2500693.1"/>
    </source>
</evidence>
<dbReference type="EMBL" id="JAEHOE010000003">
    <property type="protein sequence ID" value="KAG2500693.1"/>
    <property type="molecule type" value="Genomic_DNA"/>
</dbReference>
<feature type="compositionally biased region" description="Polar residues" evidence="7">
    <location>
        <begin position="153"/>
        <end position="170"/>
    </location>
</feature>
<organism evidence="9 10">
    <name type="scientific">Edaphochlamys debaryana</name>
    <dbReference type="NCBI Taxonomy" id="47281"/>
    <lineage>
        <taxon>Eukaryota</taxon>
        <taxon>Viridiplantae</taxon>
        <taxon>Chlorophyta</taxon>
        <taxon>core chlorophytes</taxon>
        <taxon>Chlorophyceae</taxon>
        <taxon>CS clade</taxon>
        <taxon>Chlamydomonadales</taxon>
        <taxon>Chlamydomonadales incertae sedis</taxon>
        <taxon>Edaphochlamys</taxon>
    </lineage>
</organism>
<dbReference type="GO" id="GO:0031543">
    <property type="term" value="F:peptidyl-proline dioxygenase activity"/>
    <property type="evidence" value="ECO:0007669"/>
    <property type="project" value="TreeGrafter"/>
</dbReference>
<dbReference type="AlphaFoldDB" id="A0A835YGB8"/>
<feature type="region of interest" description="Disordered" evidence="7">
    <location>
        <begin position="269"/>
        <end position="296"/>
    </location>
</feature>
<dbReference type="GO" id="GO:0008198">
    <property type="term" value="F:ferrous iron binding"/>
    <property type="evidence" value="ECO:0007669"/>
    <property type="project" value="TreeGrafter"/>
</dbReference>
<accession>A0A835YGB8</accession>
<evidence type="ECO:0000256" key="4">
    <source>
        <dbReference type="ARBA" id="ARBA00022964"/>
    </source>
</evidence>
<dbReference type="Gene3D" id="2.60.120.620">
    <property type="entry name" value="q2cbj1_9rhob like domain"/>
    <property type="match status" value="1"/>
</dbReference>
<evidence type="ECO:0000256" key="6">
    <source>
        <dbReference type="ARBA" id="ARBA00023004"/>
    </source>
</evidence>
<reference evidence="9" key="1">
    <citation type="journal article" date="2020" name="bioRxiv">
        <title>Comparative genomics of Chlamydomonas.</title>
        <authorList>
            <person name="Craig R.J."/>
            <person name="Hasan A.R."/>
            <person name="Ness R.W."/>
            <person name="Keightley P.D."/>
        </authorList>
    </citation>
    <scope>NUCLEOTIDE SEQUENCE</scope>
    <source>
        <strain evidence="9">CCAP 11/70</strain>
    </source>
</reference>
<keyword evidence="6" id="KW-0408">Iron</keyword>
<keyword evidence="5" id="KW-0560">Oxidoreductase</keyword>
<feature type="compositionally biased region" description="Low complexity" evidence="7">
    <location>
        <begin position="199"/>
        <end position="213"/>
    </location>
</feature>
<protein>
    <recommendedName>
        <fullName evidence="8">Fe2OG dioxygenase domain-containing protein</fullName>
    </recommendedName>
</protein>
<feature type="domain" description="Fe2OG dioxygenase" evidence="8">
    <location>
        <begin position="513"/>
        <end position="611"/>
    </location>
</feature>
<dbReference type="GO" id="GO:0071456">
    <property type="term" value="P:cellular response to hypoxia"/>
    <property type="evidence" value="ECO:0007669"/>
    <property type="project" value="TreeGrafter"/>
</dbReference>
<evidence type="ECO:0000256" key="3">
    <source>
        <dbReference type="ARBA" id="ARBA00022896"/>
    </source>
</evidence>
<keyword evidence="10" id="KW-1185">Reference proteome</keyword>
<keyword evidence="4" id="KW-0223">Dioxygenase</keyword>
<name>A0A835YGB8_9CHLO</name>
<feature type="region of interest" description="Disordered" evidence="7">
    <location>
        <begin position="85"/>
        <end position="216"/>
    </location>
</feature>
<keyword evidence="3" id="KW-0847">Vitamin C</keyword>
<dbReference type="PANTHER" id="PTHR12907:SF26">
    <property type="entry name" value="HIF PROLYL HYDROXYLASE, ISOFORM C"/>
    <property type="match status" value="1"/>
</dbReference>
<dbReference type="InterPro" id="IPR005123">
    <property type="entry name" value="Oxoglu/Fe-dep_dioxygenase_dom"/>
</dbReference>
<dbReference type="PROSITE" id="PS51471">
    <property type="entry name" value="FE2OG_OXY"/>
    <property type="match status" value="1"/>
</dbReference>
<feature type="compositionally biased region" description="Low complexity" evidence="7">
    <location>
        <begin position="180"/>
        <end position="191"/>
    </location>
</feature>
<feature type="compositionally biased region" description="Polar residues" evidence="7">
    <location>
        <begin position="271"/>
        <end position="288"/>
    </location>
</feature>
<comment type="cofactor">
    <cofactor evidence="1">
        <name>L-ascorbate</name>
        <dbReference type="ChEBI" id="CHEBI:38290"/>
    </cofactor>
</comment>
<dbReference type="Proteomes" id="UP000612055">
    <property type="component" value="Unassembled WGS sequence"/>
</dbReference>